<evidence type="ECO:0000256" key="4">
    <source>
        <dbReference type="ARBA" id="ARBA00023136"/>
    </source>
</evidence>
<dbReference type="Proteomes" id="UP001165060">
    <property type="component" value="Unassembled WGS sequence"/>
</dbReference>
<feature type="transmembrane region" description="Helical" evidence="5">
    <location>
        <begin position="30"/>
        <end position="51"/>
    </location>
</feature>
<reference evidence="6 7" key="1">
    <citation type="journal article" date="2023" name="Commun. Biol.">
        <title>Genome analysis of Parmales, the sister group of diatoms, reveals the evolutionary specialization of diatoms from phago-mixotrophs to photoautotrophs.</title>
        <authorList>
            <person name="Ban H."/>
            <person name="Sato S."/>
            <person name="Yoshikawa S."/>
            <person name="Yamada K."/>
            <person name="Nakamura Y."/>
            <person name="Ichinomiya M."/>
            <person name="Sato N."/>
            <person name="Blanc-Mathieu R."/>
            <person name="Endo H."/>
            <person name="Kuwata A."/>
            <person name="Ogata H."/>
        </authorList>
    </citation>
    <scope>NUCLEOTIDE SEQUENCE [LARGE SCALE GENOMIC DNA]</scope>
</reference>
<evidence type="ECO:0000256" key="1">
    <source>
        <dbReference type="ARBA" id="ARBA00004141"/>
    </source>
</evidence>
<keyword evidence="4 5" id="KW-0472">Membrane</keyword>
<feature type="transmembrane region" description="Helical" evidence="5">
    <location>
        <begin position="71"/>
        <end position="91"/>
    </location>
</feature>
<proteinExistence type="predicted"/>
<sequence length="181" mass="20601">MQHSPSYTEIGGQAHASLQKLPTSEISSSITFAVLIYLHVFFSVAYFLGNVAIVSEKVGQFKFSSNLQEVLLLPTFVIWTLGELSRFYFAYTGNLKERVPQMSAFLLMTIFPQLPCVLYLAFFQEFIYPFDAGAGVVMFTLLLIELFAGYMTLHTLIARQTAQFYRLCQEEEDAQRSRIMS</sequence>
<evidence type="ECO:0008006" key="8">
    <source>
        <dbReference type="Google" id="ProtNLM"/>
    </source>
</evidence>
<keyword evidence="3 5" id="KW-1133">Transmembrane helix</keyword>
<protein>
    <recommendedName>
        <fullName evidence="8">Transmembrane protein 17</fullName>
    </recommendedName>
</protein>
<evidence type="ECO:0000256" key="2">
    <source>
        <dbReference type="ARBA" id="ARBA00022692"/>
    </source>
</evidence>
<evidence type="ECO:0000256" key="3">
    <source>
        <dbReference type="ARBA" id="ARBA00022989"/>
    </source>
</evidence>
<gene>
    <name evidence="6" type="ORF">TeGR_g6010</name>
</gene>
<name>A0ABQ6M3T8_9STRA</name>
<feature type="transmembrane region" description="Helical" evidence="5">
    <location>
        <begin position="103"/>
        <end position="122"/>
    </location>
</feature>
<evidence type="ECO:0000313" key="7">
    <source>
        <dbReference type="Proteomes" id="UP001165060"/>
    </source>
</evidence>
<organism evidence="6 7">
    <name type="scientific">Tetraparma gracilis</name>
    <dbReference type="NCBI Taxonomy" id="2962635"/>
    <lineage>
        <taxon>Eukaryota</taxon>
        <taxon>Sar</taxon>
        <taxon>Stramenopiles</taxon>
        <taxon>Ochrophyta</taxon>
        <taxon>Bolidophyceae</taxon>
        <taxon>Parmales</taxon>
        <taxon>Triparmaceae</taxon>
        <taxon>Tetraparma</taxon>
    </lineage>
</organism>
<comment type="caution">
    <text evidence="6">The sequence shown here is derived from an EMBL/GenBank/DDBJ whole genome shotgun (WGS) entry which is preliminary data.</text>
</comment>
<keyword evidence="7" id="KW-1185">Reference proteome</keyword>
<dbReference type="PANTHER" id="PTHR13531:SF6">
    <property type="entry name" value="TMEM (HUMAN TRANSMEMBRANE PROTEIN) HOMOLOG"/>
    <property type="match status" value="1"/>
</dbReference>
<evidence type="ECO:0000313" key="6">
    <source>
        <dbReference type="EMBL" id="GMI19022.1"/>
    </source>
</evidence>
<keyword evidence="2 5" id="KW-0812">Transmembrane</keyword>
<dbReference type="EMBL" id="BRYB01002397">
    <property type="protein sequence ID" value="GMI19022.1"/>
    <property type="molecule type" value="Genomic_DNA"/>
</dbReference>
<dbReference type="InterPro" id="IPR019184">
    <property type="entry name" value="Uncharacterised_TM-17"/>
</dbReference>
<feature type="transmembrane region" description="Helical" evidence="5">
    <location>
        <begin position="134"/>
        <end position="157"/>
    </location>
</feature>
<evidence type="ECO:0000256" key="5">
    <source>
        <dbReference type="SAM" id="Phobius"/>
    </source>
</evidence>
<dbReference type="Pfam" id="PF09799">
    <property type="entry name" value="Transmemb_17"/>
    <property type="match status" value="1"/>
</dbReference>
<accession>A0ABQ6M3T8</accession>
<dbReference type="PANTHER" id="PTHR13531">
    <property type="entry name" value="GEO07735P1-RELATED-RELATED"/>
    <property type="match status" value="1"/>
</dbReference>
<comment type="subcellular location">
    <subcellularLocation>
        <location evidence="1">Membrane</location>
        <topology evidence="1">Multi-pass membrane protein</topology>
    </subcellularLocation>
</comment>